<accession>A0A9E7F2F2</accession>
<evidence type="ECO:0000256" key="1">
    <source>
        <dbReference type="SAM" id="MobiDB-lite"/>
    </source>
</evidence>
<name>A0A9E7F2F2_9LILI</name>
<gene>
    <name evidence="2" type="ORF">MUK42_33804</name>
</gene>
<feature type="compositionally biased region" description="Polar residues" evidence="1">
    <location>
        <begin position="1"/>
        <end position="10"/>
    </location>
</feature>
<feature type="compositionally biased region" description="Polar residues" evidence="1">
    <location>
        <begin position="27"/>
        <end position="36"/>
    </location>
</feature>
<evidence type="ECO:0000313" key="2">
    <source>
        <dbReference type="EMBL" id="URD86766.1"/>
    </source>
</evidence>
<protein>
    <submittedName>
        <fullName evidence="2">Uncharacterized protein</fullName>
    </submittedName>
</protein>
<proteinExistence type="predicted"/>
<dbReference type="Proteomes" id="UP001055439">
    <property type="component" value="Chromosome 2"/>
</dbReference>
<feature type="compositionally biased region" description="Polar residues" evidence="1">
    <location>
        <begin position="50"/>
        <end position="62"/>
    </location>
</feature>
<reference evidence="2" key="1">
    <citation type="submission" date="2022-05" db="EMBL/GenBank/DDBJ databases">
        <title>The Musa troglodytarum L. genome provides insights into the mechanism of non-climacteric behaviour and enrichment of carotenoids.</title>
        <authorList>
            <person name="Wang J."/>
        </authorList>
    </citation>
    <scope>NUCLEOTIDE SEQUENCE</scope>
    <source>
        <tissue evidence="2">Leaf</tissue>
    </source>
</reference>
<dbReference type="AlphaFoldDB" id="A0A9E7F2F2"/>
<keyword evidence="3" id="KW-1185">Reference proteome</keyword>
<dbReference type="EMBL" id="CP097504">
    <property type="protein sequence ID" value="URD86766.1"/>
    <property type="molecule type" value="Genomic_DNA"/>
</dbReference>
<organism evidence="2 3">
    <name type="scientific">Musa troglodytarum</name>
    <name type="common">fe'i banana</name>
    <dbReference type="NCBI Taxonomy" id="320322"/>
    <lineage>
        <taxon>Eukaryota</taxon>
        <taxon>Viridiplantae</taxon>
        <taxon>Streptophyta</taxon>
        <taxon>Embryophyta</taxon>
        <taxon>Tracheophyta</taxon>
        <taxon>Spermatophyta</taxon>
        <taxon>Magnoliopsida</taxon>
        <taxon>Liliopsida</taxon>
        <taxon>Zingiberales</taxon>
        <taxon>Musaceae</taxon>
        <taxon>Musa</taxon>
    </lineage>
</organism>
<feature type="region of interest" description="Disordered" evidence="1">
    <location>
        <begin position="1"/>
        <end position="88"/>
    </location>
</feature>
<feature type="compositionally biased region" description="Basic and acidic residues" evidence="1">
    <location>
        <begin position="63"/>
        <end position="73"/>
    </location>
</feature>
<sequence length="88" mass="9449">MSGPQASLSSAGIAGARIMLRRRVPSSKPNNKNQRLPSAMERISGPHLVTTENGLSVGTNDRSSSRSHEAGRDLRRRRPLALGGPPEH</sequence>
<evidence type="ECO:0000313" key="3">
    <source>
        <dbReference type="Proteomes" id="UP001055439"/>
    </source>
</evidence>